<organism evidence="6 7">
    <name type="scientific">Populus alba x Populus x berolinensis</name>
    <dbReference type="NCBI Taxonomy" id="444605"/>
    <lineage>
        <taxon>Eukaryota</taxon>
        <taxon>Viridiplantae</taxon>
        <taxon>Streptophyta</taxon>
        <taxon>Embryophyta</taxon>
        <taxon>Tracheophyta</taxon>
        <taxon>Spermatophyta</taxon>
        <taxon>Magnoliopsida</taxon>
        <taxon>eudicotyledons</taxon>
        <taxon>Gunneridae</taxon>
        <taxon>Pentapetalae</taxon>
        <taxon>rosids</taxon>
        <taxon>fabids</taxon>
        <taxon>Malpighiales</taxon>
        <taxon>Salicaceae</taxon>
        <taxon>Saliceae</taxon>
        <taxon>Populus</taxon>
    </lineage>
</organism>
<accession>A0AAD6LZ24</accession>
<reference evidence="6" key="1">
    <citation type="journal article" date="2023" name="Mol. Ecol. Resour.">
        <title>Chromosome-level genome assembly of a triploid poplar Populus alba 'Berolinensis'.</title>
        <authorList>
            <person name="Chen S."/>
            <person name="Yu Y."/>
            <person name="Wang X."/>
            <person name="Wang S."/>
            <person name="Zhang T."/>
            <person name="Zhou Y."/>
            <person name="He R."/>
            <person name="Meng N."/>
            <person name="Wang Y."/>
            <person name="Liu W."/>
            <person name="Liu Z."/>
            <person name="Liu J."/>
            <person name="Guo Q."/>
            <person name="Huang H."/>
            <person name="Sederoff R.R."/>
            <person name="Wang G."/>
            <person name="Qu G."/>
            <person name="Chen S."/>
        </authorList>
    </citation>
    <scope>NUCLEOTIDE SEQUENCE</scope>
    <source>
        <strain evidence="6">SC-2020</strain>
    </source>
</reference>
<evidence type="ECO:0000313" key="7">
    <source>
        <dbReference type="Proteomes" id="UP001164929"/>
    </source>
</evidence>
<keyword evidence="7" id="KW-1185">Reference proteome</keyword>
<dbReference type="PANTHER" id="PTHR13237:SF8">
    <property type="entry name" value="SOMETHING ABOUT SILENCING PROTEIN 10"/>
    <property type="match status" value="1"/>
</dbReference>
<dbReference type="AlphaFoldDB" id="A0AAD6LZ24"/>
<feature type="domain" description="Sas10 C-terminal" evidence="5">
    <location>
        <begin position="108"/>
        <end position="166"/>
    </location>
</feature>
<sequence>MRDDIGERTRKHELRVLADAGVKTEDELAIESDKNDDMDEDAESSEDDLYEQVKQKRAAKLAAKAEIYTRTSAPPSLPETVDGKRHHLSGKNASISPSFVDYNRSLLIEKNRGITHSRNKSTKNPRKKYRTKHDEAQKRRLGQGPSGPYGCESSGINARISRSIRL</sequence>
<feature type="region of interest" description="Disordered" evidence="4">
    <location>
        <begin position="26"/>
        <end position="50"/>
    </location>
</feature>
<comment type="caution">
    <text evidence="6">The sequence shown here is derived from an EMBL/GenBank/DDBJ whole genome shotgun (WGS) entry which is preliminary data.</text>
</comment>
<dbReference type="InterPro" id="IPR018972">
    <property type="entry name" value="Sas10_C_dom"/>
</dbReference>
<evidence type="ECO:0000259" key="5">
    <source>
        <dbReference type="Pfam" id="PF09368"/>
    </source>
</evidence>
<feature type="compositionally biased region" description="Basic and acidic residues" evidence="4">
    <location>
        <begin position="26"/>
        <end position="35"/>
    </location>
</feature>
<dbReference type="Proteomes" id="UP001164929">
    <property type="component" value="Chromosome 13"/>
</dbReference>
<evidence type="ECO:0000256" key="1">
    <source>
        <dbReference type="ARBA" id="ARBA00004123"/>
    </source>
</evidence>
<dbReference type="EMBL" id="JAQIZT010000013">
    <property type="protein sequence ID" value="KAJ6975760.1"/>
    <property type="molecule type" value="Genomic_DNA"/>
</dbReference>
<keyword evidence="3" id="KW-0539">Nucleus</keyword>
<name>A0AAD6LZ24_9ROSI</name>
<comment type="similarity">
    <text evidence="2">Belongs to the SAS10 family.</text>
</comment>
<dbReference type="GO" id="GO:0032040">
    <property type="term" value="C:small-subunit processome"/>
    <property type="evidence" value="ECO:0007669"/>
    <property type="project" value="TreeGrafter"/>
</dbReference>
<evidence type="ECO:0000256" key="3">
    <source>
        <dbReference type="ARBA" id="ARBA00023242"/>
    </source>
</evidence>
<comment type="subcellular location">
    <subcellularLocation>
        <location evidence="1">Nucleus</location>
    </subcellularLocation>
</comment>
<gene>
    <name evidence="6" type="ORF">NC653_031554</name>
</gene>
<protein>
    <recommendedName>
        <fullName evidence="5">Sas10 C-terminal domain-containing protein</fullName>
    </recommendedName>
</protein>
<feature type="compositionally biased region" description="Basic residues" evidence="4">
    <location>
        <begin position="113"/>
        <end position="131"/>
    </location>
</feature>
<dbReference type="Pfam" id="PF09368">
    <property type="entry name" value="Sas10"/>
    <property type="match status" value="1"/>
</dbReference>
<dbReference type="PANTHER" id="PTHR13237">
    <property type="entry name" value="SOMETHING ABOUT SILENCING PROTEIN 10-RELATED"/>
    <property type="match status" value="1"/>
</dbReference>
<feature type="region of interest" description="Disordered" evidence="4">
    <location>
        <begin position="71"/>
        <end position="96"/>
    </location>
</feature>
<evidence type="ECO:0000256" key="4">
    <source>
        <dbReference type="SAM" id="MobiDB-lite"/>
    </source>
</evidence>
<evidence type="ECO:0000313" key="6">
    <source>
        <dbReference type="EMBL" id="KAJ6975760.1"/>
    </source>
</evidence>
<feature type="region of interest" description="Disordered" evidence="4">
    <location>
        <begin position="110"/>
        <end position="155"/>
    </location>
</feature>
<proteinExistence type="inferred from homology"/>
<dbReference type="GO" id="GO:0000462">
    <property type="term" value="P:maturation of SSU-rRNA from tricistronic rRNA transcript (SSU-rRNA, 5.8S rRNA, LSU-rRNA)"/>
    <property type="evidence" value="ECO:0007669"/>
    <property type="project" value="TreeGrafter"/>
</dbReference>
<evidence type="ECO:0000256" key="2">
    <source>
        <dbReference type="ARBA" id="ARBA00010979"/>
    </source>
</evidence>
<feature type="compositionally biased region" description="Acidic residues" evidence="4">
    <location>
        <begin position="36"/>
        <end position="50"/>
    </location>
</feature>